<feature type="domain" description="Sulfatase-modifying factor enzyme-like" evidence="1">
    <location>
        <begin position="2"/>
        <end position="230"/>
    </location>
</feature>
<reference evidence="2 3" key="1">
    <citation type="journal article" date="2021" name="Mar. Drugs">
        <title>Genome Reduction and Secondary Metabolism of the Marine Sponge-Associated Cyanobacterium Leptothoe.</title>
        <authorList>
            <person name="Konstantinou D."/>
            <person name="Popin R.V."/>
            <person name="Fewer D.P."/>
            <person name="Sivonen K."/>
            <person name="Gkelis S."/>
        </authorList>
    </citation>
    <scope>NUCLEOTIDE SEQUENCE [LARGE SCALE GENOMIC DNA]</scope>
    <source>
        <strain evidence="2 3">TAU-MAC 1615</strain>
    </source>
</reference>
<dbReference type="SUPFAM" id="SSF56436">
    <property type="entry name" value="C-type lectin-like"/>
    <property type="match status" value="1"/>
</dbReference>
<organism evidence="2 3">
    <name type="scientific">Leptothoe kymatousa TAU-MAC 1615</name>
    <dbReference type="NCBI Taxonomy" id="2364775"/>
    <lineage>
        <taxon>Bacteria</taxon>
        <taxon>Bacillati</taxon>
        <taxon>Cyanobacteriota</taxon>
        <taxon>Cyanophyceae</taxon>
        <taxon>Nodosilineales</taxon>
        <taxon>Cymatolegaceae</taxon>
        <taxon>Leptothoe</taxon>
        <taxon>Leptothoe kymatousa</taxon>
    </lineage>
</organism>
<evidence type="ECO:0000313" key="2">
    <source>
        <dbReference type="EMBL" id="MBT9310820.1"/>
    </source>
</evidence>
<evidence type="ECO:0000259" key="1">
    <source>
        <dbReference type="Pfam" id="PF03781"/>
    </source>
</evidence>
<dbReference type="InterPro" id="IPR042095">
    <property type="entry name" value="SUMF_sf"/>
</dbReference>
<dbReference type="InterPro" id="IPR005532">
    <property type="entry name" value="SUMF_dom"/>
</dbReference>
<dbReference type="InterPro" id="IPR016187">
    <property type="entry name" value="CTDL_fold"/>
</dbReference>
<name>A0ABS5XYX3_9CYAN</name>
<dbReference type="Pfam" id="PF03781">
    <property type="entry name" value="FGE-sulfatase"/>
    <property type="match status" value="1"/>
</dbReference>
<dbReference type="PANTHER" id="PTHR23150">
    <property type="entry name" value="SULFATASE MODIFYING FACTOR 1, 2"/>
    <property type="match status" value="1"/>
</dbReference>
<dbReference type="Gene3D" id="3.90.1580.10">
    <property type="entry name" value="paralog of FGE (formylglycine-generating enzyme)"/>
    <property type="match status" value="1"/>
</dbReference>
<comment type="caution">
    <text evidence="2">The sequence shown here is derived from an EMBL/GenBank/DDBJ whole genome shotgun (WGS) entry which is preliminary data.</text>
</comment>
<protein>
    <submittedName>
        <fullName evidence="2">Formylglycine-generating enzyme family protein</fullName>
    </submittedName>
</protein>
<dbReference type="InterPro" id="IPR051043">
    <property type="entry name" value="Sulfatase_Mod_Factor_Kinase"/>
</dbReference>
<accession>A0ABS5XYX3</accession>
<dbReference type="Proteomes" id="UP001196661">
    <property type="component" value="Unassembled WGS sequence"/>
</dbReference>
<proteinExistence type="predicted"/>
<gene>
    <name evidence="2" type="ORF">IXB28_01250</name>
</gene>
<dbReference type="EMBL" id="JADOER010000002">
    <property type="protein sequence ID" value="MBT9310820.1"/>
    <property type="molecule type" value="Genomic_DNA"/>
</dbReference>
<sequence length="240" mass="27390">MLIPAGEFMMGAAADDPDGRDEERPQHLVKVPQFLMGQYPVTQAQWRVVAGFEQVERTLEPDPSKFKGDNRPVEQVSWYEAVEFCQRLSAKTGREYGLPSEAEWEYACRAGTETPYHVGEKITAEIANIAEPNSREEYQDEHTPVNYFNVANAWGLCDMHGNVLEWCQDHWHGNYDKAPNDGSAWLTDNEDSRRVLRGGSWFNSPRHCRSASRYFSTPDDRDIRIGFRVVCRAPLALAFS</sequence>
<evidence type="ECO:0000313" key="3">
    <source>
        <dbReference type="Proteomes" id="UP001196661"/>
    </source>
</evidence>
<keyword evidence="3" id="KW-1185">Reference proteome</keyword>
<dbReference type="PANTHER" id="PTHR23150:SF19">
    <property type="entry name" value="FORMYLGLYCINE-GENERATING ENZYME"/>
    <property type="match status" value="1"/>
</dbReference>